<proteinExistence type="predicted"/>
<dbReference type="Pfam" id="PF25275">
    <property type="entry name" value="Golvesin_C"/>
    <property type="match status" value="2"/>
</dbReference>
<dbReference type="Pfam" id="PF05593">
    <property type="entry name" value="RHS_repeat"/>
    <property type="match status" value="1"/>
</dbReference>
<dbReference type="Gene3D" id="2.60.120.970">
    <property type="match status" value="1"/>
</dbReference>
<dbReference type="Gene3D" id="2.180.10.10">
    <property type="entry name" value="RHS repeat-associated core"/>
    <property type="match status" value="4"/>
</dbReference>
<evidence type="ECO:0000259" key="2">
    <source>
        <dbReference type="Pfam" id="PF25275"/>
    </source>
</evidence>
<feature type="domain" description="Golvesin/Xly CBD-like" evidence="2">
    <location>
        <begin position="1992"/>
        <end position="2121"/>
    </location>
</feature>
<dbReference type="InterPro" id="IPR050708">
    <property type="entry name" value="T6SS_VgrG/RHS"/>
</dbReference>
<evidence type="ECO:0000256" key="1">
    <source>
        <dbReference type="SAM" id="MobiDB-lite"/>
    </source>
</evidence>
<dbReference type="EMBL" id="JBIRPU010000044">
    <property type="protein sequence ID" value="MFI0797085.1"/>
    <property type="molecule type" value="Genomic_DNA"/>
</dbReference>
<name>A0ABW7STN8_9ACTN</name>
<evidence type="ECO:0000313" key="3">
    <source>
        <dbReference type="EMBL" id="MFI0797085.1"/>
    </source>
</evidence>
<gene>
    <name evidence="3" type="ORF">ACH4OY_31055</name>
</gene>
<dbReference type="NCBIfam" id="NF033679">
    <property type="entry name" value="DNRLRE_dom"/>
    <property type="match status" value="2"/>
</dbReference>
<sequence>MVATLGGTTVLPGRDTDRSEHAAAHNDDGGLLLRLGEAARHLVGGGSGRAKPEAVSAAPVALTKPAEPKVWPPHKRVRELTDKRTATSRVYLMSDGRSQAEISAVPVHYKDAKGRFQPVDTTVRPTSEKGYAQGNRMNTFTSLFGDDSRNLVRFEASGRSIELGLTGADRTLAPKVSGSTVTYPGLTAGADLVYDVTSTALKEKIVLRQRPDGPVSYTFTLDTAGLTAQQRQDGSIAFVRADGGVPVFVMPAPFMYDSKDDAGSPHGKVWSDQVTQRVQRMYGQTTITLQADMEWLRDPARVYPVVIDPTIKIQPNPGEAQDVELYSGDPDTVRSDWPLSVGTDASHVYRSLLKFPLSSVPAGTTLDSAQLKVYYDQTHTTSDYDVAVEARRVTQPWDETTATWTSMSGNFAAAEPNNGDQIDDADTAKATSAGSWPSSADTNAIGGSLRINRDATTGDTFTWVPSIPVTGDYLVQVHYVAASDRTTVPYTVHYRNGQSKTYQVDQRLGSGGVWKTLGAHSFGASATGQKIVLGDVSDASKAVVADSVRLIRTAVDTKLRNTSSRWHTFGVQGTVQSWLGDPTTNHGFMLKAVDEAPLGRGGPRYEAAEYAYMAKGQQDNHPKLLLTWGRPGVTLAPPTTVYSTGAQLTWSAYTDPSGSPDDDIVQYQVHRSLKQHFTPSASNLVAPVDAQATTYTDTSAEPTAADDPDPFGRYYYYMVAVKTRDGTVIPAPTEGARLPKAGRVTRIFQGDSLDTTVSAAKPNNNLNVFDGDPYLGVGNNSPTYGDTRALVTFPTISGIPAGAMVVDAQLQAWVTGHSGATNGWIDVHKLTRGFEPKAATWNNATATTAWTTQGGDFDPTAESGFGGANTNPEFGRWTTTATVREWLANPNSNHGLLLKMRDEAANTERTTLLAAEGTEEMLRPRLAVSYLEKTSESTYYAPYTPARVLPGSQQTVAVTVSNTTAATWRAADWVLSYAWTTPDGSPVNTGSPAPQTALPKDVVPGDTVTVDAQIKAPNQSTNGNKRTDYVLTWQLYNKTTAKWLSESDSIPGLGQNVTVEEATSDQLGLEKYYSYAGKNTGAGGTLMNNLYAGNTVWSYDAFSNPSRGLSTFVRLAYNSLDTSDTVAGYGWSLQASSLMRLGTPLDFHPNPNPTTVTLTDGDGTSHTFTWDSATNEWKSPAGVHLYLQKVTDLDCKPNTEEARAWRLTKPDRTEFYYDCEGYLSAVVDNNGNEMLFTYEERKSNNKPTKFLRYVTDATGRQTLTVDYYAKGQAFDYIDDTTWTRKSGTGLTNPKIIDHVSQITDISGRKLTFTYTDKGLLGELIDGVGSSQPKTFKFAYEMTQGNKNVKLVKTTDPRGNATEVTYNHPQAGDDPKWHWTTKSYKDRLTHLTQFAYTDPDGPQGNNINTTVTDAENHATAYQMDGYGRPTQTTNAKNQTTKLGWDDDHNVTRLEEANQAVSTWAYDAKTGYPTEIKDAEAVRNGTPGTVLTYQRQLNGYVADLTGKTSPEGRHHTFGYEADGDLAWVVDPMGNTTPDPEDYKTSYTYDAWGQMLTATDANGNVTVNSSFDPNGYPQTITDAKNKSTTFVYDVRGNVLKVTDAYNKDTTQTYDTFGRPLENRVPKDQSAGDLIVTPAPKYDENDNVYESYAPNGAVSKAVYDQADQVTYTLAPVDITGDPERKTSFTYDKVGNLVTTTEPKGNLTPGVAGDFVTTNAYDEIYQLTSATNAEGHRITYEYDTVGNVRKVIDPVKNASAATGDYTTLYEYDWSHRLTKTTDALGKFTTSTYDRDGLVKATTDQLGNTSEVTLDPRGMPSQVKVPHKNDAGTITYRTTKYEYDEVGNQTRVISPRGVATADDPDDFATVTVYDELNRAKETRTAYDKDDARYKTADVTTYEYDFVGRLAKVSTPPSAGESVRNDTTYSYFDNGLTKTSSDPWDIATSYDYDKLGTQTARTVTSAGGSSNRTMTWSYFPDGKLKSRTDDGVPVGRQVVLVDNSDFNNTSATGTWTAATTATGRYGHNYVTRPAGTGASTFTWQLNVPQAGTYEAFARYPNVSGAATDAKFTVRHGGGDTVKTVNQTAGAGTWVSLGSYSFTEGNSHKVSLSDQAGGTVVADAVKLVRNNTGEADNEKVDYAYRYDPNGNLQTITDASPGARVDTYSVVYTGLNQVQTVTERKSGTARNTTAYTYNENSAPKTTTHDRQYASYAYDPRDLVSTVINGKSATDPDKKTTTFTYTDRGELLRQAKGNGNTVDHTYYLDGALKSQVEKKPNGTLVSEHTYIYDLNGNRTRDVARKMNADNHAAYLDTTSDYTYDPRDRLSQLVKTGHGADTETYVHDANNNVINQTIKNVTTSFNYDRNRLLTASTGAMASYNYDPFGRLDTITAAGTVIERNVYDGFDHVVENRKGTGASAATTRYTYDPLDRTTTKTTGAGAADEQTITFNYLGLSSEILNEEVADELTKSYQYSPWGQRLSQVTHNDDGTEEDAYYGYNPHTDVETLTDDTGNTRATYGYTAYGNNDDAQFTGIDKPDPADPTKEPYNAYRYNAKRWDQGSGTYDMGFRNYSPGLNRFLSRDSYNGALSDMNLGLDPWNNNRYAFGGGNPISNVEIDGHGFSDFVAAGVAMVANAVESVGKTFLGDDVNVPGDPIAEQLAYTDTVVQVSDEAGVDPRTVMALLLKEGNIRAVGGDAAKDAERLQIELHQRGLYPNGGKPSIGMAQMQEGTFARTKSNHPEVFAGREWNEMVDDNELAITAMAYHVKDLQDELAAAGNRSSLRTDELIAIGYNQGADNMVKFATSGRAPNVESANDAENYLNGQYARPGYNFFSQVAAYGMSLGPAKPCSECLIM</sequence>
<dbReference type="Gene3D" id="2.60.40.10">
    <property type="entry name" value="Immunoglobulins"/>
    <property type="match status" value="1"/>
</dbReference>
<dbReference type="InterPro" id="IPR022385">
    <property type="entry name" value="Rhs_assc_core"/>
</dbReference>
<feature type="compositionally biased region" description="Low complexity" evidence="1">
    <location>
        <begin position="1429"/>
        <end position="1440"/>
    </location>
</feature>
<accession>A0ABW7STN8</accession>
<feature type="domain" description="Golvesin/Xly CBD-like" evidence="2">
    <location>
        <begin position="422"/>
        <end position="552"/>
    </location>
</feature>
<dbReference type="Proteomes" id="UP001611075">
    <property type="component" value="Unassembled WGS sequence"/>
</dbReference>
<dbReference type="InterPro" id="IPR031325">
    <property type="entry name" value="RHS_repeat"/>
</dbReference>
<dbReference type="Gene3D" id="2.60.120.260">
    <property type="entry name" value="Galactose-binding domain-like"/>
    <property type="match status" value="1"/>
</dbReference>
<keyword evidence="4" id="KW-1185">Reference proteome</keyword>
<feature type="region of interest" description="Disordered" evidence="1">
    <location>
        <begin position="1423"/>
        <end position="1442"/>
    </location>
</feature>
<dbReference type="RefSeq" id="WP_396685789.1">
    <property type="nucleotide sequence ID" value="NZ_JBIRPU010000044.1"/>
</dbReference>
<organism evidence="3 4">
    <name type="scientific">Micromonospora rubida</name>
    <dbReference type="NCBI Taxonomy" id="2697657"/>
    <lineage>
        <taxon>Bacteria</taxon>
        <taxon>Bacillati</taxon>
        <taxon>Actinomycetota</taxon>
        <taxon>Actinomycetes</taxon>
        <taxon>Micromonosporales</taxon>
        <taxon>Micromonosporaceae</taxon>
        <taxon>Micromonospora</taxon>
    </lineage>
</organism>
<dbReference type="PANTHER" id="PTHR32305">
    <property type="match status" value="1"/>
</dbReference>
<feature type="region of interest" description="Disordered" evidence="1">
    <location>
        <begin position="1"/>
        <end position="25"/>
    </location>
</feature>
<protein>
    <submittedName>
        <fullName evidence="3">DNRLRE domain-containing protein</fullName>
    </submittedName>
</protein>
<dbReference type="Gene3D" id="1.10.530.10">
    <property type="match status" value="1"/>
</dbReference>
<evidence type="ECO:0000313" key="4">
    <source>
        <dbReference type="Proteomes" id="UP001611075"/>
    </source>
</evidence>
<dbReference type="PANTHER" id="PTHR32305:SF15">
    <property type="entry name" value="PROTEIN RHSA-RELATED"/>
    <property type="match status" value="1"/>
</dbReference>
<comment type="caution">
    <text evidence="3">The sequence shown here is derived from an EMBL/GenBank/DDBJ whole genome shotgun (WGS) entry which is preliminary data.</text>
</comment>
<feature type="compositionally biased region" description="Basic and acidic residues" evidence="1">
    <location>
        <begin position="14"/>
        <end position="25"/>
    </location>
</feature>
<dbReference type="NCBIfam" id="TIGR01643">
    <property type="entry name" value="YD_repeat_2x"/>
    <property type="match status" value="3"/>
</dbReference>
<dbReference type="InterPro" id="IPR006530">
    <property type="entry name" value="YD"/>
</dbReference>
<dbReference type="InterPro" id="IPR033803">
    <property type="entry name" value="CBD-like_Golvesin-Xly"/>
</dbReference>
<reference evidence="3 4" key="1">
    <citation type="submission" date="2024-10" db="EMBL/GenBank/DDBJ databases">
        <title>The Natural Products Discovery Center: Release of the First 8490 Sequenced Strains for Exploring Actinobacteria Biosynthetic Diversity.</title>
        <authorList>
            <person name="Kalkreuter E."/>
            <person name="Kautsar S.A."/>
            <person name="Yang D."/>
            <person name="Bader C.D."/>
            <person name="Teijaro C.N."/>
            <person name="Fluegel L."/>
            <person name="Davis C.M."/>
            <person name="Simpson J.R."/>
            <person name="Lauterbach L."/>
            <person name="Steele A.D."/>
            <person name="Gui C."/>
            <person name="Meng S."/>
            <person name="Li G."/>
            <person name="Viehrig K."/>
            <person name="Ye F."/>
            <person name="Su P."/>
            <person name="Kiefer A.F."/>
            <person name="Nichols A."/>
            <person name="Cepeda A.J."/>
            <person name="Yan W."/>
            <person name="Fan B."/>
            <person name="Jiang Y."/>
            <person name="Adhikari A."/>
            <person name="Zheng C.-J."/>
            <person name="Schuster L."/>
            <person name="Cowan T.M."/>
            <person name="Smanski M.J."/>
            <person name="Chevrette M.G."/>
            <person name="De Carvalho L.P.S."/>
            <person name="Shen B."/>
        </authorList>
    </citation>
    <scope>NUCLEOTIDE SEQUENCE [LARGE SCALE GENOMIC DNA]</scope>
    <source>
        <strain evidence="3 4">NPDC021253</strain>
    </source>
</reference>
<dbReference type="NCBIfam" id="TIGR03696">
    <property type="entry name" value="Rhs_assc_core"/>
    <property type="match status" value="1"/>
</dbReference>
<feature type="region of interest" description="Disordered" evidence="1">
    <location>
        <begin position="415"/>
        <end position="439"/>
    </location>
</feature>
<feature type="compositionally biased region" description="Polar residues" evidence="1">
    <location>
        <begin position="429"/>
        <end position="439"/>
    </location>
</feature>
<dbReference type="InterPro" id="IPR013783">
    <property type="entry name" value="Ig-like_fold"/>
</dbReference>